<organism evidence="6 7">
    <name type="scientific">Dimorphilus gyrociliatus</name>
    <dbReference type="NCBI Taxonomy" id="2664684"/>
    <lineage>
        <taxon>Eukaryota</taxon>
        <taxon>Metazoa</taxon>
        <taxon>Spiralia</taxon>
        <taxon>Lophotrochozoa</taxon>
        <taxon>Annelida</taxon>
        <taxon>Polychaeta</taxon>
        <taxon>Polychaeta incertae sedis</taxon>
        <taxon>Dinophilidae</taxon>
        <taxon>Dimorphilus</taxon>
    </lineage>
</organism>
<protein>
    <submittedName>
        <fullName evidence="6">DgyrCDS2310</fullName>
    </submittedName>
</protein>
<dbReference type="Gene3D" id="2.140.10.30">
    <property type="entry name" value="Dipeptidylpeptidase IV, N-terminal domain"/>
    <property type="match status" value="1"/>
</dbReference>
<dbReference type="PROSITE" id="PS51257">
    <property type="entry name" value="PROKAR_LIPOPROTEIN"/>
    <property type="match status" value="1"/>
</dbReference>
<feature type="domain" description="Dipeptidylpeptidase IV N-terminal" evidence="5">
    <location>
        <begin position="106"/>
        <end position="409"/>
    </location>
</feature>
<dbReference type="GO" id="GO:0006508">
    <property type="term" value="P:proteolysis"/>
    <property type="evidence" value="ECO:0007669"/>
    <property type="project" value="InterPro"/>
</dbReference>
<accession>A0A7I8VA32</accession>
<keyword evidence="2" id="KW-0720">Serine protease</keyword>
<evidence type="ECO:0000256" key="1">
    <source>
        <dbReference type="ARBA" id="ARBA00022438"/>
    </source>
</evidence>
<dbReference type="GO" id="GO:0004177">
    <property type="term" value="F:aminopeptidase activity"/>
    <property type="evidence" value="ECO:0007669"/>
    <property type="project" value="UniProtKB-KW"/>
</dbReference>
<dbReference type="SUPFAM" id="SSF82171">
    <property type="entry name" value="DPP6 N-terminal domain-like"/>
    <property type="match status" value="1"/>
</dbReference>
<evidence type="ECO:0000256" key="4">
    <source>
        <dbReference type="SAM" id="Phobius"/>
    </source>
</evidence>
<evidence type="ECO:0000256" key="3">
    <source>
        <dbReference type="ARBA" id="ARBA00023180"/>
    </source>
</evidence>
<evidence type="ECO:0000313" key="7">
    <source>
        <dbReference type="Proteomes" id="UP000549394"/>
    </source>
</evidence>
<keyword evidence="1" id="KW-0031">Aminopeptidase</keyword>
<dbReference type="Proteomes" id="UP000549394">
    <property type="component" value="Unassembled WGS sequence"/>
</dbReference>
<keyword evidence="7" id="KW-1185">Reference proteome</keyword>
<dbReference type="GO" id="GO:0008239">
    <property type="term" value="F:dipeptidyl-peptidase activity"/>
    <property type="evidence" value="ECO:0007669"/>
    <property type="project" value="TreeGrafter"/>
</dbReference>
<dbReference type="GO" id="GO:0005886">
    <property type="term" value="C:plasma membrane"/>
    <property type="evidence" value="ECO:0007669"/>
    <property type="project" value="TreeGrafter"/>
</dbReference>
<dbReference type="Pfam" id="PF00930">
    <property type="entry name" value="DPPIV_N"/>
    <property type="match status" value="1"/>
</dbReference>
<evidence type="ECO:0000256" key="2">
    <source>
        <dbReference type="ARBA" id="ARBA00022825"/>
    </source>
</evidence>
<sequence>MIRRVDKRNHTSGRKLKSTIICLIVVVIILTIACILVTRGHEKKSFQIVKHPKTTFSLSEIFNSNYQVKDLSGFWIQGSERFLQLNNNGDIVEISLTSPYKVVMSKAFVLENNLYIQNINGTVKQLTFSRKENSVFTGIPDTSYENLLSKGIAIYWSKKDSFLAFAQFNLTFVPKVNITVFGEQNCYYPRSKSLFFSLAGHIDKPSCNIVQTTRVSLFVFELASGNKMLIYPPENLRNQDHYFLQLSWRDENHFLITWTNRIQNLAIVNFCSISANVHCVLPWPKPVWTESGESYLTILDRQEDNTSYFQLTLISVSTASKGLITFLTKGKQDIIHILGYDEKLSVVYYQITGIDYRTRYIFSLQISEKNITTAQCITCRILPSCTYASGKINSLSTYMIHACYGPSFPRFDLVNLKEYQMKVLEDNKHLKDYISSKLLPDKRYEKVAIGDKYDAWMEILYPPDFDPSKKYPALIYT</sequence>
<keyword evidence="1" id="KW-0645">Protease</keyword>
<feature type="transmembrane region" description="Helical" evidence="4">
    <location>
        <begin position="20"/>
        <end position="38"/>
    </location>
</feature>
<keyword evidence="4" id="KW-1133">Transmembrane helix</keyword>
<gene>
    <name evidence="6" type="ORF">DGYR_LOCUS2160</name>
</gene>
<keyword evidence="1" id="KW-0378">Hydrolase</keyword>
<evidence type="ECO:0000259" key="5">
    <source>
        <dbReference type="Pfam" id="PF00930"/>
    </source>
</evidence>
<keyword evidence="4" id="KW-0812">Transmembrane</keyword>
<dbReference type="AlphaFoldDB" id="A0A7I8VA32"/>
<dbReference type="GO" id="GO:0008236">
    <property type="term" value="F:serine-type peptidase activity"/>
    <property type="evidence" value="ECO:0007669"/>
    <property type="project" value="UniProtKB-KW"/>
</dbReference>
<dbReference type="InterPro" id="IPR050278">
    <property type="entry name" value="Serine_Prot_S9B/DPPIV"/>
</dbReference>
<keyword evidence="3" id="KW-0325">Glycoprotein</keyword>
<dbReference type="PANTHER" id="PTHR11731:SF200">
    <property type="entry name" value="DIPEPTIDYL PEPTIDASE 10, ISOFORM B"/>
    <property type="match status" value="1"/>
</dbReference>
<name>A0A7I8VA32_9ANNE</name>
<reference evidence="6 7" key="1">
    <citation type="submission" date="2020-08" db="EMBL/GenBank/DDBJ databases">
        <authorList>
            <person name="Hejnol A."/>
        </authorList>
    </citation>
    <scope>NUCLEOTIDE SEQUENCE [LARGE SCALE GENOMIC DNA]</scope>
</reference>
<comment type="caution">
    <text evidence="6">The sequence shown here is derived from an EMBL/GenBank/DDBJ whole genome shotgun (WGS) entry which is preliminary data.</text>
</comment>
<evidence type="ECO:0000313" key="6">
    <source>
        <dbReference type="EMBL" id="CAD5113120.1"/>
    </source>
</evidence>
<dbReference type="PANTHER" id="PTHR11731">
    <property type="entry name" value="PROTEASE FAMILY S9B,C DIPEPTIDYL-PEPTIDASE IV-RELATED"/>
    <property type="match status" value="1"/>
</dbReference>
<dbReference type="InterPro" id="IPR002469">
    <property type="entry name" value="Peptidase_S9B_N"/>
</dbReference>
<proteinExistence type="predicted"/>
<keyword evidence="4" id="KW-0472">Membrane</keyword>
<dbReference type="EMBL" id="CAJFCJ010000003">
    <property type="protein sequence ID" value="CAD5113120.1"/>
    <property type="molecule type" value="Genomic_DNA"/>
</dbReference>
<dbReference type="OrthoDB" id="16520at2759"/>